<dbReference type="SUPFAM" id="SSF50447">
    <property type="entry name" value="Translation proteins"/>
    <property type="match status" value="1"/>
</dbReference>
<dbReference type="FunFam" id="2.40.30.10:FF:000070">
    <property type="entry name" value="Translation elongation factor EF-1 subunit"/>
    <property type="match status" value="1"/>
</dbReference>
<evidence type="ECO:0000256" key="11">
    <source>
        <dbReference type="SAM" id="MobiDB-lite"/>
    </source>
</evidence>
<keyword evidence="14" id="KW-1185">Reference proteome</keyword>
<comment type="catalytic activity">
    <reaction evidence="10">
        <text>GTP + H2O = GDP + phosphate + H(+)</text>
        <dbReference type="Rhea" id="RHEA:19669"/>
        <dbReference type="ChEBI" id="CHEBI:15377"/>
        <dbReference type="ChEBI" id="CHEBI:15378"/>
        <dbReference type="ChEBI" id="CHEBI:37565"/>
        <dbReference type="ChEBI" id="CHEBI:43474"/>
        <dbReference type="ChEBI" id="CHEBI:58189"/>
    </reaction>
    <physiologicalReaction direction="left-to-right" evidence="10">
        <dbReference type="Rhea" id="RHEA:19670"/>
    </physiologicalReaction>
</comment>
<feature type="compositionally biased region" description="Basic and acidic residues" evidence="11">
    <location>
        <begin position="214"/>
        <end position="226"/>
    </location>
</feature>
<dbReference type="CDD" id="cd04093">
    <property type="entry name" value="HBS1_C_III"/>
    <property type="match status" value="1"/>
</dbReference>
<dbReference type="Proteomes" id="UP001107558">
    <property type="component" value="Chromosome 1"/>
</dbReference>
<dbReference type="SUPFAM" id="SSF109732">
    <property type="entry name" value="HBS1-like domain"/>
    <property type="match status" value="1"/>
</dbReference>
<dbReference type="InterPro" id="IPR027417">
    <property type="entry name" value="P-loop_NTPase"/>
</dbReference>
<dbReference type="InterPro" id="IPR054696">
    <property type="entry name" value="GTP-eEF1A_C"/>
</dbReference>
<dbReference type="Pfam" id="PF22594">
    <property type="entry name" value="GTP-eEF1A_C"/>
    <property type="match status" value="1"/>
</dbReference>
<evidence type="ECO:0000256" key="3">
    <source>
        <dbReference type="ARBA" id="ARBA00022490"/>
    </source>
</evidence>
<dbReference type="GO" id="GO:0005737">
    <property type="term" value="C:cytoplasm"/>
    <property type="evidence" value="ECO:0007669"/>
    <property type="project" value="UniProtKB-SubCell"/>
</dbReference>
<dbReference type="Pfam" id="PF08938">
    <property type="entry name" value="HBS1_N"/>
    <property type="match status" value="1"/>
</dbReference>
<name>A0A9J6CD68_POLVA</name>
<dbReference type="AlphaFoldDB" id="A0A9J6CD68"/>
<evidence type="ECO:0000256" key="4">
    <source>
        <dbReference type="ARBA" id="ARBA00022553"/>
    </source>
</evidence>
<keyword evidence="3" id="KW-0963">Cytoplasm</keyword>
<dbReference type="GO" id="GO:0006412">
    <property type="term" value="P:translation"/>
    <property type="evidence" value="ECO:0007669"/>
    <property type="project" value="UniProtKB-KW"/>
</dbReference>
<organism evidence="13 14">
    <name type="scientific">Polypedilum vanderplanki</name>
    <name type="common">Sleeping chironomid midge</name>
    <dbReference type="NCBI Taxonomy" id="319348"/>
    <lineage>
        <taxon>Eukaryota</taxon>
        <taxon>Metazoa</taxon>
        <taxon>Ecdysozoa</taxon>
        <taxon>Arthropoda</taxon>
        <taxon>Hexapoda</taxon>
        <taxon>Insecta</taxon>
        <taxon>Pterygota</taxon>
        <taxon>Neoptera</taxon>
        <taxon>Endopterygota</taxon>
        <taxon>Diptera</taxon>
        <taxon>Nematocera</taxon>
        <taxon>Chironomoidea</taxon>
        <taxon>Chironomidae</taxon>
        <taxon>Chironominae</taxon>
        <taxon>Polypedilum</taxon>
        <taxon>Polypedilum</taxon>
    </lineage>
</organism>
<dbReference type="CDD" id="cd16267">
    <property type="entry name" value="HBS1-like_II"/>
    <property type="match status" value="1"/>
</dbReference>
<dbReference type="Gene3D" id="3.40.50.300">
    <property type="entry name" value="P-loop containing nucleotide triphosphate hydrolases"/>
    <property type="match status" value="1"/>
</dbReference>
<dbReference type="SUPFAM" id="SSF52540">
    <property type="entry name" value="P-loop containing nucleoside triphosphate hydrolases"/>
    <property type="match status" value="1"/>
</dbReference>
<evidence type="ECO:0000259" key="12">
    <source>
        <dbReference type="PROSITE" id="PS51722"/>
    </source>
</evidence>
<dbReference type="InterPro" id="IPR050100">
    <property type="entry name" value="TRAFAC_GTPase_members"/>
</dbReference>
<evidence type="ECO:0000256" key="8">
    <source>
        <dbReference type="ARBA" id="ARBA00022917"/>
    </source>
</evidence>
<keyword evidence="7" id="KW-0810">Translation regulation</keyword>
<keyword evidence="4" id="KW-0597">Phosphoprotein</keyword>
<dbReference type="InterPro" id="IPR037189">
    <property type="entry name" value="HBS1-like_N_sf"/>
</dbReference>
<dbReference type="InterPro" id="IPR009001">
    <property type="entry name" value="Transl_elong_EF1A/Init_IF2_C"/>
</dbReference>
<dbReference type="InterPro" id="IPR009000">
    <property type="entry name" value="Transl_B-barrel_sf"/>
</dbReference>
<dbReference type="FunFam" id="2.40.30.10:FF:000020">
    <property type="entry name" value="Translation elongation factor EF-1"/>
    <property type="match status" value="1"/>
</dbReference>
<feature type="domain" description="Tr-type G" evidence="12">
    <location>
        <begin position="244"/>
        <end position="467"/>
    </location>
</feature>
<dbReference type="GO" id="GO:0005525">
    <property type="term" value="F:GTP binding"/>
    <property type="evidence" value="ECO:0007669"/>
    <property type="project" value="UniProtKB-KW"/>
</dbReference>
<dbReference type="FunFam" id="3.40.50.300:FF:000204">
    <property type="entry name" value="Translation elongation factor Tu"/>
    <property type="match status" value="1"/>
</dbReference>
<dbReference type="GO" id="GO:0003924">
    <property type="term" value="F:GTPase activity"/>
    <property type="evidence" value="ECO:0007669"/>
    <property type="project" value="InterPro"/>
</dbReference>
<dbReference type="GO" id="GO:0006417">
    <property type="term" value="P:regulation of translation"/>
    <property type="evidence" value="ECO:0007669"/>
    <property type="project" value="UniProtKB-KW"/>
</dbReference>
<dbReference type="SUPFAM" id="SSF50465">
    <property type="entry name" value="EF-Tu/eEF-1alpha/eIF2-gamma C-terminal domain"/>
    <property type="match status" value="1"/>
</dbReference>
<evidence type="ECO:0000256" key="5">
    <source>
        <dbReference type="ARBA" id="ARBA00022741"/>
    </source>
</evidence>
<gene>
    <name evidence="13" type="ORF">PVAND_009654</name>
</gene>
<keyword evidence="5" id="KW-0547">Nucleotide-binding</keyword>
<dbReference type="Gene3D" id="1.10.8.10">
    <property type="entry name" value="DNA helicase RuvA subunit, C-terminal domain"/>
    <property type="match status" value="1"/>
</dbReference>
<dbReference type="PRINTS" id="PR00315">
    <property type="entry name" value="ELONGATNFCT"/>
</dbReference>
<keyword evidence="9" id="KW-0342">GTP-binding</keyword>
<evidence type="ECO:0000256" key="6">
    <source>
        <dbReference type="ARBA" id="ARBA00022801"/>
    </source>
</evidence>
<dbReference type="EMBL" id="JADBJN010000001">
    <property type="protein sequence ID" value="KAG5680129.1"/>
    <property type="molecule type" value="Genomic_DNA"/>
</dbReference>
<accession>A0A9J6CD68</accession>
<protein>
    <recommendedName>
        <fullName evidence="12">Tr-type G domain-containing protein</fullName>
    </recommendedName>
</protein>
<evidence type="ECO:0000256" key="9">
    <source>
        <dbReference type="ARBA" id="ARBA00023134"/>
    </source>
</evidence>
<evidence type="ECO:0000313" key="13">
    <source>
        <dbReference type="EMBL" id="KAG5680129.1"/>
    </source>
</evidence>
<feature type="region of interest" description="Disordered" evidence="11">
    <location>
        <begin position="1"/>
        <end position="20"/>
    </location>
</feature>
<evidence type="ECO:0000313" key="14">
    <source>
        <dbReference type="Proteomes" id="UP001107558"/>
    </source>
</evidence>
<dbReference type="PROSITE" id="PS51722">
    <property type="entry name" value="G_TR_2"/>
    <property type="match status" value="1"/>
</dbReference>
<dbReference type="Pfam" id="PF03144">
    <property type="entry name" value="GTP_EFTU_D2"/>
    <property type="match status" value="1"/>
</dbReference>
<dbReference type="Gene3D" id="2.40.30.10">
    <property type="entry name" value="Translation factors"/>
    <property type="match status" value="2"/>
</dbReference>
<dbReference type="PANTHER" id="PTHR23115">
    <property type="entry name" value="TRANSLATION FACTOR"/>
    <property type="match status" value="1"/>
</dbReference>
<dbReference type="InterPro" id="IPR004161">
    <property type="entry name" value="EFTu-like_2"/>
</dbReference>
<dbReference type="InterPro" id="IPR000795">
    <property type="entry name" value="T_Tr_GTP-bd_dom"/>
</dbReference>
<keyword evidence="8" id="KW-0648">Protein biosynthesis</keyword>
<evidence type="ECO:0000256" key="10">
    <source>
        <dbReference type="ARBA" id="ARBA00049117"/>
    </source>
</evidence>
<dbReference type="InterPro" id="IPR015033">
    <property type="entry name" value="HBS1-like_N"/>
</dbReference>
<comment type="subcellular location">
    <subcellularLocation>
        <location evidence="1">Cytoplasm</location>
    </subcellularLocation>
</comment>
<dbReference type="OrthoDB" id="342024at2759"/>
<dbReference type="CDD" id="cd01883">
    <property type="entry name" value="EF1_alpha"/>
    <property type="match status" value="1"/>
</dbReference>
<comment type="similarity">
    <text evidence="2">Belongs to the TRAFAC class translation factor GTPase superfamily. Classic translation factor GTPase family. EF-Tu/EF-1A subfamily.</text>
</comment>
<feature type="region of interest" description="Disordered" evidence="11">
    <location>
        <begin position="190"/>
        <end position="226"/>
    </location>
</feature>
<sequence length="667" mass="74589">MSRHRNVRNTAYDDYDDDDIVGSVSDEPECISPTDAKQWIFDRAKGQSSLEQFLSKNEDIQEEVEENNDDRNIFDGKVRRDSEHYQLPDLNDIDKSKLLSCMEEIRNIIGETYSDKRLVEAIMSNNFNFDKALDCLLNGENNNTQQQRSKTTETIEKGISNVLYEKSQQMKQQRTKLTIKITPASKIKTSGFEISSPKVQSPKTQSPSGSGRNSPDEEQNKSNRTKEALRNARELYEKERGSEKEQLHLVVIGHVDAGKSTMMGHLLYDLGNVPQRLMHKYEQESKKLGKQSFAFAWVLDETGEERTRGITMDCGLQRFETPTKQVTLLDAPGHKDFIPNMICGANQADVAILVVDATRGEFEAGFEQGGQTREHALLVRSLGVSQLCVAVNKLDNENWSQERFNDIMTKLKQFLKQAGFKDSEVHYIPCSGLTGENLVKPSTEPALKSWYNGKTLLEVVDSFKVPERAIDKPFRMSISDVFKGVGSAGFCISGRIASGHVCVNDKVLMCPSREQCVVKYITIDDVQVQTAFAGDQVAITITGIDPSNVSVGFILCDTLNPVPLETKIKARIIVFNVKTPITIGYPVLLHHHSLVEPAIISKLKAQLHKGTGEVIKKNPRCLTNNSCALIELSFQRAIAIEKYSELKEMGRIMLRVGGTTIAAGLVF</sequence>
<keyword evidence="6" id="KW-0378">Hydrolase</keyword>
<comment type="caution">
    <text evidence="13">The sequence shown here is derived from an EMBL/GenBank/DDBJ whole genome shotgun (WGS) entry which is preliminary data.</text>
</comment>
<reference evidence="13" key="1">
    <citation type="submission" date="2021-03" db="EMBL/GenBank/DDBJ databases">
        <title>Chromosome level genome of the anhydrobiotic midge Polypedilum vanderplanki.</title>
        <authorList>
            <person name="Yoshida Y."/>
            <person name="Kikawada T."/>
            <person name="Gusev O."/>
        </authorList>
    </citation>
    <scope>NUCLEOTIDE SEQUENCE</scope>
    <source>
        <strain evidence="13">NIAS01</strain>
        <tissue evidence="13">Whole body or cell culture</tissue>
    </source>
</reference>
<evidence type="ECO:0000256" key="7">
    <source>
        <dbReference type="ARBA" id="ARBA00022845"/>
    </source>
</evidence>
<evidence type="ECO:0000256" key="2">
    <source>
        <dbReference type="ARBA" id="ARBA00007249"/>
    </source>
</evidence>
<feature type="compositionally biased region" description="Polar residues" evidence="11">
    <location>
        <begin position="197"/>
        <end position="213"/>
    </location>
</feature>
<evidence type="ECO:0000256" key="1">
    <source>
        <dbReference type="ARBA" id="ARBA00004496"/>
    </source>
</evidence>
<proteinExistence type="inferred from homology"/>
<dbReference type="Pfam" id="PF00009">
    <property type="entry name" value="GTP_EFTU"/>
    <property type="match status" value="1"/>
</dbReference>